<dbReference type="Pfam" id="PF01435">
    <property type="entry name" value="Peptidase_M48"/>
    <property type="match status" value="2"/>
</dbReference>
<feature type="domain" description="Peptidase M48" evidence="8">
    <location>
        <begin position="238"/>
        <end position="300"/>
    </location>
</feature>
<dbReference type="Gene3D" id="2.30.42.10">
    <property type="match status" value="1"/>
</dbReference>
<reference evidence="9" key="2">
    <citation type="submission" date="2023-01" db="EMBL/GenBank/DDBJ databases">
        <title>Draft genome sequence of Algimonas porphyrae strain NBRC 108216.</title>
        <authorList>
            <person name="Sun Q."/>
            <person name="Mori K."/>
        </authorList>
    </citation>
    <scope>NUCLEOTIDE SEQUENCE</scope>
    <source>
        <strain evidence="9">NBRC 108216</strain>
    </source>
</reference>
<dbReference type="CDD" id="cd07342">
    <property type="entry name" value="M48C_Oma1_like"/>
    <property type="match status" value="1"/>
</dbReference>
<keyword evidence="3 6" id="KW-0378">Hydrolase</keyword>
<comment type="similarity">
    <text evidence="6">Belongs to the peptidase M48 family.</text>
</comment>
<dbReference type="Proteomes" id="UP001161390">
    <property type="component" value="Unassembled WGS sequence"/>
</dbReference>
<evidence type="ECO:0000256" key="7">
    <source>
        <dbReference type="SAM" id="SignalP"/>
    </source>
</evidence>
<evidence type="ECO:0000256" key="3">
    <source>
        <dbReference type="ARBA" id="ARBA00022801"/>
    </source>
</evidence>
<name>A0ABQ5UZL1_9PROT</name>
<comment type="cofactor">
    <cofactor evidence="6">
        <name>Zn(2+)</name>
        <dbReference type="ChEBI" id="CHEBI:29105"/>
    </cofactor>
    <text evidence="6">Binds 1 zinc ion per subunit.</text>
</comment>
<evidence type="ECO:0000256" key="6">
    <source>
        <dbReference type="RuleBase" id="RU003983"/>
    </source>
</evidence>
<dbReference type="SUPFAM" id="SSF50156">
    <property type="entry name" value="PDZ domain-like"/>
    <property type="match status" value="1"/>
</dbReference>
<gene>
    <name evidence="9" type="ORF">GCM10007854_15960</name>
</gene>
<evidence type="ECO:0000256" key="1">
    <source>
        <dbReference type="ARBA" id="ARBA00022670"/>
    </source>
</evidence>
<dbReference type="EMBL" id="BSNJ01000003">
    <property type="protein sequence ID" value="GLQ20641.1"/>
    <property type="molecule type" value="Genomic_DNA"/>
</dbReference>
<reference evidence="9" key="1">
    <citation type="journal article" date="2014" name="Int. J. Syst. Evol. Microbiol.">
        <title>Complete genome of a new Firmicutes species belonging to the dominant human colonic microbiota ('Ruminococcus bicirculans') reveals two chromosomes and a selective capacity to utilize plant glucans.</title>
        <authorList>
            <consortium name="NISC Comparative Sequencing Program"/>
            <person name="Wegmann U."/>
            <person name="Louis P."/>
            <person name="Goesmann A."/>
            <person name="Henrissat B."/>
            <person name="Duncan S.H."/>
            <person name="Flint H.J."/>
        </authorList>
    </citation>
    <scope>NUCLEOTIDE SEQUENCE</scope>
    <source>
        <strain evidence="9">NBRC 108216</strain>
    </source>
</reference>
<feature type="signal peptide" evidence="7">
    <location>
        <begin position="1"/>
        <end position="21"/>
    </location>
</feature>
<evidence type="ECO:0000313" key="9">
    <source>
        <dbReference type="EMBL" id="GLQ20641.1"/>
    </source>
</evidence>
<keyword evidence="1 6" id="KW-0645">Protease</keyword>
<dbReference type="InterPro" id="IPR001915">
    <property type="entry name" value="Peptidase_M48"/>
</dbReference>
<dbReference type="InterPro" id="IPR051156">
    <property type="entry name" value="Mito/Outer_Membr_Metalloprot"/>
</dbReference>
<protein>
    <recommendedName>
        <fullName evidence="8">Peptidase M48 domain-containing protein</fullName>
    </recommendedName>
</protein>
<keyword evidence="10" id="KW-1185">Reference proteome</keyword>
<evidence type="ECO:0000256" key="4">
    <source>
        <dbReference type="ARBA" id="ARBA00022833"/>
    </source>
</evidence>
<evidence type="ECO:0000256" key="5">
    <source>
        <dbReference type="ARBA" id="ARBA00023049"/>
    </source>
</evidence>
<keyword evidence="4 6" id="KW-0862">Zinc</keyword>
<dbReference type="PANTHER" id="PTHR22726">
    <property type="entry name" value="METALLOENDOPEPTIDASE OMA1"/>
    <property type="match status" value="1"/>
</dbReference>
<sequence length="330" mass="36363">MGVKRSLRFPAIILATLTALAGCASTATRLPEISAPDLLAESLLQESRALEVQSAHRHRLSRIGRRILLANAELCPKTRRDIGVIIHSDDSYAKEMRIAARRELGVLDRPSIFHVIPNSPADIAGLKQGDVILIDEKAVDATDKALQDALSSERAALSIDRDGQRRTITVEPQTLCHSRLRLRSSAAINAIADGRHITVTTGMMEFAQSDDELAMVIGHELAHNTMGHIRKVIGNLILSGFATRYTRPFESESDYVGLYYMVRAGFDPDGVETFWRRLADVDPRSVNRAKTHPTFPDRYLRIAAARGEIRAKQAAGEPLVPNFKADAEGE</sequence>
<accession>A0ABQ5UZL1</accession>
<keyword evidence="7" id="KW-0732">Signal</keyword>
<evidence type="ECO:0000313" key="10">
    <source>
        <dbReference type="Proteomes" id="UP001161390"/>
    </source>
</evidence>
<comment type="caution">
    <text evidence="9">The sequence shown here is derived from an EMBL/GenBank/DDBJ whole genome shotgun (WGS) entry which is preliminary data.</text>
</comment>
<keyword evidence="2" id="KW-0479">Metal-binding</keyword>
<organism evidence="9 10">
    <name type="scientific">Algimonas porphyrae</name>
    <dbReference type="NCBI Taxonomy" id="1128113"/>
    <lineage>
        <taxon>Bacteria</taxon>
        <taxon>Pseudomonadati</taxon>
        <taxon>Pseudomonadota</taxon>
        <taxon>Alphaproteobacteria</taxon>
        <taxon>Maricaulales</taxon>
        <taxon>Robiginitomaculaceae</taxon>
        <taxon>Algimonas</taxon>
    </lineage>
</organism>
<keyword evidence="5 6" id="KW-0482">Metalloprotease</keyword>
<dbReference type="PROSITE" id="PS51257">
    <property type="entry name" value="PROKAR_LIPOPROTEIN"/>
    <property type="match status" value="1"/>
</dbReference>
<feature type="chain" id="PRO_5047166774" description="Peptidase M48 domain-containing protein" evidence="7">
    <location>
        <begin position="22"/>
        <end position="330"/>
    </location>
</feature>
<evidence type="ECO:0000256" key="2">
    <source>
        <dbReference type="ARBA" id="ARBA00022723"/>
    </source>
</evidence>
<dbReference type="Gene3D" id="3.30.2010.10">
    <property type="entry name" value="Metalloproteases ('zincins'), catalytic domain"/>
    <property type="match status" value="1"/>
</dbReference>
<dbReference type="InterPro" id="IPR036034">
    <property type="entry name" value="PDZ_sf"/>
</dbReference>
<evidence type="ECO:0000259" key="8">
    <source>
        <dbReference type="Pfam" id="PF01435"/>
    </source>
</evidence>
<dbReference type="PANTHER" id="PTHR22726:SF1">
    <property type="entry name" value="METALLOENDOPEPTIDASE OMA1, MITOCHONDRIAL"/>
    <property type="match status" value="1"/>
</dbReference>
<feature type="domain" description="Peptidase M48" evidence="8">
    <location>
        <begin position="183"/>
        <end position="232"/>
    </location>
</feature>
<proteinExistence type="inferred from homology"/>